<reference evidence="1" key="1">
    <citation type="journal article" date="2015" name="Proc. Natl. Acad. Sci. U.S.A.">
        <title>Networks of energetic and metabolic interactions define dynamics in microbial communities.</title>
        <authorList>
            <person name="Embree M."/>
            <person name="Liu J.K."/>
            <person name="Al-Bassam M.M."/>
            <person name="Zengler K."/>
        </authorList>
    </citation>
    <scope>NUCLEOTIDE SEQUENCE</scope>
</reference>
<protein>
    <submittedName>
        <fullName evidence="1">Uncharacterized protein</fullName>
    </submittedName>
</protein>
<evidence type="ECO:0000313" key="1">
    <source>
        <dbReference type="EMBL" id="KUG18716.1"/>
    </source>
</evidence>
<name>A0A0W8FCV6_9ZZZZ</name>
<dbReference type="AlphaFoldDB" id="A0A0W8FCV6"/>
<organism evidence="1">
    <name type="scientific">hydrocarbon metagenome</name>
    <dbReference type="NCBI Taxonomy" id="938273"/>
    <lineage>
        <taxon>unclassified sequences</taxon>
        <taxon>metagenomes</taxon>
        <taxon>ecological metagenomes</taxon>
    </lineage>
</organism>
<accession>A0A0W8FCV6</accession>
<dbReference type="EMBL" id="LNQE01001367">
    <property type="protein sequence ID" value="KUG18716.1"/>
    <property type="molecule type" value="Genomic_DNA"/>
</dbReference>
<proteinExistence type="predicted"/>
<comment type="caution">
    <text evidence="1">The sequence shown here is derived from an EMBL/GenBank/DDBJ whole genome shotgun (WGS) entry which is preliminary data.</text>
</comment>
<sequence>MPENLRETIEKDMAIMADPNASPDEKRKAHWDLKISRRLLSKGVEVLEDGPGA</sequence>
<gene>
    <name evidence="1" type="ORF">ASZ90_011568</name>
</gene>